<evidence type="ECO:0000313" key="2">
    <source>
        <dbReference type="Proteomes" id="UP000219922"/>
    </source>
</evidence>
<gene>
    <name evidence="1" type="ORF">CON36_31645</name>
</gene>
<accession>A0A9X6SU54</accession>
<dbReference type="Proteomes" id="UP000219922">
    <property type="component" value="Unassembled WGS sequence"/>
</dbReference>
<proteinExistence type="predicted"/>
<name>A0A9X6SU54_BACCE</name>
<dbReference type="EMBL" id="NVMX01000102">
    <property type="protein sequence ID" value="PDZ94853.1"/>
    <property type="molecule type" value="Genomic_DNA"/>
</dbReference>
<reference evidence="1 2" key="1">
    <citation type="submission" date="2017-09" db="EMBL/GenBank/DDBJ databases">
        <title>Large-scale bioinformatics analysis of Bacillus genomes uncovers conserved roles of natural products in bacterial physiology.</title>
        <authorList>
            <consortium name="Agbiome Team Llc"/>
            <person name="Bleich R.M."/>
            <person name="Grubbs K.J."/>
            <person name="Santa Maria K.C."/>
            <person name="Allen S.E."/>
            <person name="Farag S."/>
            <person name="Shank E.A."/>
            <person name="Bowers A."/>
        </authorList>
    </citation>
    <scope>NUCLEOTIDE SEQUENCE [LARGE SCALE GENOMIC DNA]</scope>
    <source>
        <strain evidence="1 2">AFS092789</strain>
    </source>
</reference>
<dbReference type="RefSeq" id="WP_098006569.1">
    <property type="nucleotide sequence ID" value="NZ_NVMX01000102.1"/>
</dbReference>
<sequence length="81" mass="9504">MYTKEQKILAIVTYLTEGWDEKASVEYRIEYMKKEAIRYAKGHPEWSDIYGYDLAPIDDVGINELRCLIDEVITLANNRTE</sequence>
<comment type="caution">
    <text evidence="1">The sequence shown here is derived from an EMBL/GenBank/DDBJ whole genome shotgun (WGS) entry which is preliminary data.</text>
</comment>
<evidence type="ECO:0000313" key="1">
    <source>
        <dbReference type="EMBL" id="PDZ94853.1"/>
    </source>
</evidence>
<dbReference type="AlphaFoldDB" id="A0A9X6SU54"/>
<organism evidence="1 2">
    <name type="scientific">Bacillus cereus</name>
    <dbReference type="NCBI Taxonomy" id="1396"/>
    <lineage>
        <taxon>Bacteria</taxon>
        <taxon>Bacillati</taxon>
        <taxon>Bacillota</taxon>
        <taxon>Bacilli</taxon>
        <taxon>Bacillales</taxon>
        <taxon>Bacillaceae</taxon>
        <taxon>Bacillus</taxon>
        <taxon>Bacillus cereus group</taxon>
    </lineage>
</organism>
<protein>
    <submittedName>
        <fullName evidence="1">Uncharacterized protein</fullName>
    </submittedName>
</protein>